<organism evidence="3">
    <name type="scientific">uncultured Craurococcus sp</name>
    <dbReference type="NCBI Taxonomy" id="1135998"/>
    <lineage>
        <taxon>Bacteria</taxon>
        <taxon>Pseudomonadati</taxon>
        <taxon>Pseudomonadota</taxon>
        <taxon>Alphaproteobacteria</taxon>
        <taxon>Acetobacterales</taxon>
        <taxon>Acetobacteraceae</taxon>
        <taxon>Craurococcus</taxon>
        <taxon>environmental samples</taxon>
    </lineage>
</organism>
<evidence type="ECO:0000313" key="3">
    <source>
        <dbReference type="EMBL" id="CAA9260760.1"/>
    </source>
</evidence>
<dbReference type="Pfam" id="PF13480">
    <property type="entry name" value="Acetyltransf_6"/>
    <property type="match status" value="1"/>
</dbReference>
<dbReference type="InterPro" id="IPR038740">
    <property type="entry name" value="BioF2-like_GNAT_dom"/>
</dbReference>
<dbReference type="InterPro" id="IPR016181">
    <property type="entry name" value="Acyl_CoA_acyltransferase"/>
</dbReference>
<feature type="domain" description="BioF2-like acetyltransferase" evidence="2">
    <location>
        <begin position="189"/>
        <end position="332"/>
    </location>
</feature>
<dbReference type="Gene3D" id="3.40.630.30">
    <property type="match status" value="1"/>
</dbReference>
<dbReference type="AlphaFoldDB" id="A0A6J4IVN5"/>
<evidence type="ECO:0000256" key="1">
    <source>
        <dbReference type="SAM" id="MobiDB-lite"/>
    </source>
</evidence>
<dbReference type="SUPFAM" id="SSF55729">
    <property type="entry name" value="Acyl-CoA N-acyltransferases (Nat)"/>
    <property type="match status" value="1"/>
</dbReference>
<name>A0A6J4IVN5_9PROT</name>
<evidence type="ECO:0000259" key="2">
    <source>
        <dbReference type="Pfam" id="PF13480"/>
    </source>
</evidence>
<gene>
    <name evidence="3" type="ORF">AVDCRST_MAG27-2565</name>
</gene>
<sequence length="371" mass="41652">MRIEVITSFSELSRLQPAWDAVYDADPEAQFFLSWSWLSGRLQELGKAWLVLVARTGPDPSACVAFLPVRLSQVKKGDAIRRQLRMAGSPVADYTGFLCRPEHEALALAGFAEALQRLARQLHWDDLEIASLRASDRRLQLLLGRFPSDRFVPKHSSNVNADGIDNAVCPCVRLPQTWDEYLRHSVSANTRQKLRRFLRLVEGSSDLGIAAAGPETVEQDIQTLLDFWEAKWGSRKVGRMDRIRVQTRSMLLRCFEAGCLFLPTLRYQGRPVGALTILLDHRKKSYLFHMGGRDEAFDAPPPGLCLHAFSIRHAIEAGFRTYDFLRGNEAYKFSFGAEPHLLHSLVISSRFSGQPKHEPRGAANEAAPSAA</sequence>
<reference evidence="3" key="1">
    <citation type="submission" date="2020-02" db="EMBL/GenBank/DDBJ databases">
        <authorList>
            <person name="Meier V. D."/>
        </authorList>
    </citation>
    <scope>NUCLEOTIDE SEQUENCE</scope>
    <source>
        <strain evidence="3">AVDCRST_MAG27</strain>
    </source>
</reference>
<proteinExistence type="predicted"/>
<dbReference type="EMBL" id="CADCTD010000117">
    <property type="protein sequence ID" value="CAA9260760.1"/>
    <property type="molecule type" value="Genomic_DNA"/>
</dbReference>
<protein>
    <submittedName>
        <fullName evidence="3">Cellulose biosynthesis protein</fullName>
    </submittedName>
</protein>
<feature type="region of interest" description="Disordered" evidence="1">
    <location>
        <begin position="352"/>
        <end position="371"/>
    </location>
</feature>
<accession>A0A6J4IVN5</accession>